<dbReference type="AlphaFoldDB" id="A0A7W0HL93"/>
<feature type="transmembrane region" description="Helical" evidence="6">
    <location>
        <begin position="354"/>
        <end position="380"/>
    </location>
</feature>
<dbReference type="InterPro" id="IPR020846">
    <property type="entry name" value="MFS_dom"/>
</dbReference>
<evidence type="ECO:0000259" key="7">
    <source>
        <dbReference type="PROSITE" id="PS50850"/>
    </source>
</evidence>
<feature type="transmembrane region" description="Helical" evidence="6">
    <location>
        <begin position="392"/>
        <end position="413"/>
    </location>
</feature>
<feature type="transmembrane region" description="Helical" evidence="6">
    <location>
        <begin position="153"/>
        <end position="181"/>
    </location>
</feature>
<feature type="transmembrane region" description="Helical" evidence="6">
    <location>
        <begin position="55"/>
        <end position="74"/>
    </location>
</feature>
<feature type="transmembrane region" description="Helical" evidence="6">
    <location>
        <begin position="187"/>
        <end position="206"/>
    </location>
</feature>
<dbReference type="InterPro" id="IPR011701">
    <property type="entry name" value="MFS"/>
</dbReference>
<proteinExistence type="predicted"/>
<comment type="caution">
    <text evidence="8">The sequence shown here is derived from an EMBL/GenBank/DDBJ whole genome shotgun (WGS) entry which is preliminary data.</text>
</comment>
<feature type="transmembrane region" description="Helical" evidence="6">
    <location>
        <begin position="95"/>
        <end position="114"/>
    </location>
</feature>
<dbReference type="PANTHER" id="PTHR12778:SF10">
    <property type="entry name" value="MAJOR FACILITATOR SUPERFAMILY DOMAIN-CONTAINING PROTEIN 3"/>
    <property type="match status" value="1"/>
</dbReference>
<evidence type="ECO:0000256" key="5">
    <source>
        <dbReference type="ARBA" id="ARBA00023136"/>
    </source>
</evidence>
<feature type="transmembrane region" description="Helical" evidence="6">
    <location>
        <begin position="26"/>
        <end position="49"/>
    </location>
</feature>
<keyword evidence="2" id="KW-0813">Transport</keyword>
<gene>
    <name evidence="8" type="ORF">HNR65_002367</name>
</gene>
<keyword evidence="4 6" id="KW-1133">Transmembrane helix</keyword>
<organism evidence="8 9">
    <name type="scientific">Desulfosalsimonas propionicica</name>
    <dbReference type="NCBI Taxonomy" id="332175"/>
    <lineage>
        <taxon>Bacteria</taxon>
        <taxon>Pseudomonadati</taxon>
        <taxon>Thermodesulfobacteriota</taxon>
        <taxon>Desulfobacteria</taxon>
        <taxon>Desulfobacterales</taxon>
        <taxon>Desulfosalsimonadaceae</taxon>
        <taxon>Desulfosalsimonas</taxon>
    </lineage>
</organism>
<protein>
    <submittedName>
        <fullName evidence="8">PAT family beta-lactamase induction signal transducer AmpG</fullName>
    </submittedName>
</protein>
<name>A0A7W0HL93_9BACT</name>
<keyword evidence="9" id="KW-1185">Reference proteome</keyword>
<dbReference type="GO" id="GO:0016020">
    <property type="term" value="C:membrane"/>
    <property type="evidence" value="ECO:0007669"/>
    <property type="project" value="UniProtKB-SubCell"/>
</dbReference>
<feature type="transmembrane region" description="Helical" evidence="6">
    <location>
        <begin position="301"/>
        <end position="320"/>
    </location>
</feature>
<evidence type="ECO:0000256" key="6">
    <source>
        <dbReference type="SAM" id="Phobius"/>
    </source>
</evidence>
<dbReference type="GO" id="GO:0022857">
    <property type="term" value="F:transmembrane transporter activity"/>
    <property type="evidence" value="ECO:0007669"/>
    <property type="project" value="InterPro"/>
</dbReference>
<evidence type="ECO:0000313" key="8">
    <source>
        <dbReference type="EMBL" id="MBA2882033.1"/>
    </source>
</evidence>
<dbReference type="Pfam" id="PF07690">
    <property type="entry name" value="MFS_1"/>
    <property type="match status" value="2"/>
</dbReference>
<dbReference type="NCBIfam" id="TIGR00901">
    <property type="entry name" value="2A0125"/>
    <property type="match status" value="1"/>
</dbReference>
<keyword evidence="3 6" id="KW-0812">Transmembrane</keyword>
<dbReference type="PROSITE" id="PS50850">
    <property type="entry name" value="MFS"/>
    <property type="match status" value="1"/>
</dbReference>
<reference evidence="8 9" key="1">
    <citation type="submission" date="2020-07" db="EMBL/GenBank/DDBJ databases">
        <title>Genomic Encyclopedia of Type Strains, Phase IV (KMG-IV): sequencing the most valuable type-strain genomes for metagenomic binning, comparative biology and taxonomic classification.</title>
        <authorList>
            <person name="Goeker M."/>
        </authorList>
    </citation>
    <scope>NUCLEOTIDE SEQUENCE [LARGE SCALE GENOMIC DNA]</scope>
    <source>
        <strain evidence="8 9">DSM 17721</strain>
    </source>
</reference>
<dbReference type="InterPro" id="IPR004752">
    <property type="entry name" value="AmpG_permease/AT-1"/>
</dbReference>
<dbReference type="SUPFAM" id="SSF103473">
    <property type="entry name" value="MFS general substrate transporter"/>
    <property type="match status" value="1"/>
</dbReference>
<evidence type="ECO:0000256" key="4">
    <source>
        <dbReference type="ARBA" id="ARBA00022989"/>
    </source>
</evidence>
<dbReference type="Proteomes" id="UP000525298">
    <property type="component" value="Unassembled WGS sequence"/>
</dbReference>
<keyword evidence="5 6" id="KW-0472">Membrane</keyword>
<feature type="transmembrane region" description="Helical" evidence="6">
    <location>
        <begin position="327"/>
        <end position="348"/>
    </location>
</feature>
<dbReference type="Gene3D" id="1.20.1250.20">
    <property type="entry name" value="MFS general substrate transporter like domains"/>
    <property type="match status" value="2"/>
</dbReference>
<feature type="domain" description="Major facilitator superfamily (MFS) profile" evidence="7">
    <location>
        <begin position="260"/>
        <end position="456"/>
    </location>
</feature>
<accession>A0A7W0HL93</accession>
<feature type="transmembrane region" description="Helical" evidence="6">
    <location>
        <begin position="419"/>
        <end position="441"/>
    </location>
</feature>
<dbReference type="InterPro" id="IPR036259">
    <property type="entry name" value="MFS_trans_sf"/>
</dbReference>
<evidence type="ECO:0000313" key="9">
    <source>
        <dbReference type="Proteomes" id="UP000525298"/>
    </source>
</evidence>
<dbReference type="RefSeq" id="WP_220128374.1">
    <property type="nucleotide sequence ID" value="NZ_JACDUS010000006.1"/>
</dbReference>
<evidence type="ECO:0000256" key="3">
    <source>
        <dbReference type="ARBA" id="ARBA00022692"/>
    </source>
</evidence>
<dbReference type="PANTHER" id="PTHR12778">
    <property type="entry name" value="SOLUTE CARRIER FAMILY 33 ACETYL-COA TRANSPORTER -RELATED"/>
    <property type="match status" value="1"/>
</dbReference>
<feature type="transmembrane region" description="Helical" evidence="6">
    <location>
        <begin position="120"/>
        <end position="141"/>
    </location>
</feature>
<dbReference type="EMBL" id="JACDUS010000006">
    <property type="protein sequence ID" value="MBA2882033.1"/>
    <property type="molecule type" value="Genomic_DNA"/>
</dbReference>
<feature type="transmembrane region" description="Helical" evidence="6">
    <location>
        <begin position="264"/>
        <end position="289"/>
    </location>
</feature>
<comment type="subcellular location">
    <subcellularLocation>
        <location evidence="1">Membrane</location>
        <topology evidence="1">Multi-pass membrane protein</topology>
    </subcellularLocation>
</comment>
<evidence type="ECO:0000256" key="2">
    <source>
        <dbReference type="ARBA" id="ARBA00022448"/>
    </source>
</evidence>
<evidence type="ECO:0000256" key="1">
    <source>
        <dbReference type="ARBA" id="ARBA00004141"/>
    </source>
</evidence>
<sequence>MTQDFPNSGAPYRGWRVYLHPRVTGMLFLGFSAGLPLLLVGGTFTAWLRDLGVELAAIGFLSWVGIAHSIKVFWAPVVDRAPLPWLTRVLGRRRAWMLAAQTAVGLSFLGMAAADPVDQLWLVAVWAVIAALGSATQDVAVDAYRVEAVARHLQAAMAAAYVTGYRIALLVAGAGVLHIAAVGSWSLAYGVMGVLMAVGIITTLLTGEPEVNINGKTRELEETVIRYLETTRHTGIRRRVTAWLISAVICPFADFFKRYGKASLAILVFVALFRISDIFMGVMANPFYLDLGFDKTQIANVAAAFGLAMTLLGAAAGGLLTARSGIAVMLLFTAFMAPATNLLFAWLAVTGPEIHGLAVAIIADNITGGLAISVFLAYLSSLTNSAYTATQYALLSSLMTLPGQFAGGFTGVLAQHTGWAGFFLITAVMGIPAIVLALVLIKIAHPDRRPRPGMGD</sequence>